<proteinExistence type="predicted"/>
<dbReference type="SUPFAM" id="SSF158694">
    <property type="entry name" value="UraD-Like"/>
    <property type="match status" value="1"/>
</dbReference>
<gene>
    <name evidence="8" type="ORF">PIB30_057055</name>
</gene>
<dbReference type="EC" id="4.1.1.97" evidence="3"/>
<evidence type="ECO:0000256" key="1">
    <source>
        <dbReference type="ARBA" id="ARBA00001163"/>
    </source>
</evidence>
<reference evidence="8 9" key="1">
    <citation type="journal article" date="2023" name="Plants (Basel)">
        <title>Bridging the Gap: Combining Genomics and Transcriptomics Approaches to Understand Stylosanthes scabra, an Orphan Legume from the Brazilian Caatinga.</title>
        <authorList>
            <person name="Ferreira-Neto J.R.C."/>
            <person name="da Silva M.D."/>
            <person name="Binneck E."/>
            <person name="de Melo N.F."/>
            <person name="da Silva R.H."/>
            <person name="de Melo A.L.T.M."/>
            <person name="Pandolfi V."/>
            <person name="Bustamante F.O."/>
            <person name="Brasileiro-Vidal A.C."/>
            <person name="Benko-Iseppon A.M."/>
        </authorList>
    </citation>
    <scope>NUCLEOTIDE SEQUENCE [LARGE SCALE GENOMIC DNA]</scope>
    <source>
        <tissue evidence="8">Leaves</tissue>
    </source>
</reference>
<feature type="domain" description="Oxo-4-hydroxy-4-carboxy-5-ureidoimidazoline decarboxylase" evidence="7">
    <location>
        <begin position="5"/>
        <end position="119"/>
    </location>
</feature>
<sequence length="184" mass="21243">MASLSPFTSLQHALDVAKDVWFNKLNVHSWLLVLNAHPNICEKVPFSDASYTGASTCTKGSSLEEIYGLSVEYLKRFGFPYFWQASDWDADTILLDLKICIKTTPTFEFQHACKRQFLIIERHIAKFFQKKGYIYSTIESPVIQTAIKDFDLNKKPYPVDDLDPIAREKARRLCEIFNPGEYYV</sequence>
<dbReference type="PANTHER" id="PTHR43466:SF1">
    <property type="entry name" value="2-OXO-4-HYDROXY-4-CARBOXY-5-UREIDOIMIDAZOLINE DECARBOXYLASE-RELATED"/>
    <property type="match status" value="1"/>
</dbReference>
<evidence type="ECO:0000256" key="6">
    <source>
        <dbReference type="ARBA" id="ARBA00023239"/>
    </source>
</evidence>
<evidence type="ECO:0000256" key="4">
    <source>
        <dbReference type="ARBA" id="ARBA00022631"/>
    </source>
</evidence>
<evidence type="ECO:0000259" key="7">
    <source>
        <dbReference type="Pfam" id="PF09349"/>
    </source>
</evidence>
<accession>A0ABU6YLZ5</accession>
<keyword evidence="5" id="KW-0210">Decarboxylase</keyword>
<organism evidence="8 9">
    <name type="scientific">Stylosanthes scabra</name>
    <dbReference type="NCBI Taxonomy" id="79078"/>
    <lineage>
        <taxon>Eukaryota</taxon>
        <taxon>Viridiplantae</taxon>
        <taxon>Streptophyta</taxon>
        <taxon>Embryophyta</taxon>
        <taxon>Tracheophyta</taxon>
        <taxon>Spermatophyta</taxon>
        <taxon>Magnoliopsida</taxon>
        <taxon>eudicotyledons</taxon>
        <taxon>Gunneridae</taxon>
        <taxon>Pentapetalae</taxon>
        <taxon>rosids</taxon>
        <taxon>fabids</taxon>
        <taxon>Fabales</taxon>
        <taxon>Fabaceae</taxon>
        <taxon>Papilionoideae</taxon>
        <taxon>50 kb inversion clade</taxon>
        <taxon>dalbergioids sensu lato</taxon>
        <taxon>Dalbergieae</taxon>
        <taxon>Pterocarpus clade</taxon>
        <taxon>Stylosanthes</taxon>
    </lineage>
</organism>
<dbReference type="InterPro" id="IPR018020">
    <property type="entry name" value="OHCU_decarboxylase"/>
</dbReference>
<comment type="caution">
    <text evidence="8">The sequence shown here is derived from an EMBL/GenBank/DDBJ whole genome shotgun (WGS) entry which is preliminary data.</text>
</comment>
<evidence type="ECO:0000256" key="2">
    <source>
        <dbReference type="ARBA" id="ARBA00004754"/>
    </source>
</evidence>
<comment type="catalytic activity">
    <reaction evidence="1">
        <text>5-hydroxy-2-oxo-4-ureido-2,5-dihydro-1H-imidazole-5-carboxylate + H(+) = (S)-allantoin + CO2</text>
        <dbReference type="Rhea" id="RHEA:26301"/>
        <dbReference type="ChEBI" id="CHEBI:15378"/>
        <dbReference type="ChEBI" id="CHEBI:15678"/>
        <dbReference type="ChEBI" id="CHEBI:16526"/>
        <dbReference type="ChEBI" id="CHEBI:58639"/>
        <dbReference type="EC" id="4.1.1.97"/>
    </reaction>
</comment>
<name>A0ABU6YLZ5_9FABA</name>
<evidence type="ECO:0000256" key="5">
    <source>
        <dbReference type="ARBA" id="ARBA00022793"/>
    </source>
</evidence>
<dbReference type="Proteomes" id="UP001341840">
    <property type="component" value="Unassembled WGS sequence"/>
</dbReference>
<dbReference type="PANTHER" id="PTHR43466">
    <property type="entry name" value="2-OXO-4-HYDROXY-4-CARBOXY-5-UREIDOIMIDAZOLINE DECARBOXYLASE-RELATED"/>
    <property type="match status" value="1"/>
</dbReference>
<dbReference type="Pfam" id="PF09349">
    <property type="entry name" value="OHCU_decarbox"/>
    <property type="match status" value="1"/>
</dbReference>
<keyword evidence="9" id="KW-1185">Reference proteome</keyword>
<evidence type="ECO:0000256" key="3">
    <source>
        <dbReference type="ARBA" id="ARBA00012257"/>
    </source>
</evidence>
<dbReference type="Gene3D" id="1.10.3330.10">
    <property type="entry name" value="Oxo-4-hydroxy-4-carboxy-5-ureidoimidazoline decarboxylase"/>
    <property type="match status" value="1"/>
</dbReference>
<dbReference type="InterPro" id="IPR036778">
    <property type="entry name" value="OHCU_decarboxylase_sf"/>
</dbReference>
<dbReference type="EMBL" id="JASCZI010242118">
    <property type="protein sequence ID" value="MED6209678.1"/>
    <property type="molecule type" value="Genomic_DNA"/>
</dbReference>
<evidence type="ECO:0000313" key="9">
    <source>
        <dbReference type="Proteomes" id="UP001341840"/>
    </source>
</evidence>
<evidence type="ECO:0000313" key="8">
    <source>
        <dbReference type="EMBL" id="MED6209678.1"/>
    </source>
</evidence>
<keyword evidence="6" id="KW-0456">Lyase</keyword>
<protein>
    <recommendedName>
        <fullName evidence="3">2-oxo-4-hydroxy-4-carboxy-5-ureidoimidazoline decarboxylase</fullName>
        <ecNumber evidence="3">4.1.1.97</ecNumber>
    </recommendedName>
</protein>
<keyword evidence="4" id="KW-0659">Purine metabolism</keyword>
<comment type="pathway">
    <text evidence="2">Purine metabolism; urate degradation; (S)-allantoin from urate: step 3/3.</text>
</comment>